<dbReference type="NCBIfam" id="TIGR00598">
    <property type="entry name" value="rad14"/>
    <property type="match status" value="1"/>
</dbReference>
<reference evidence="12 13" key="1">
    <citation type="submission" date="2020-04" db="EMBL/GenBank/DDBJ databases">
        <authorList>
            <person name="Wallbank WR R."/>
            <person name="Pardo Diaz C."/>
            <person name="Kozak K."/>
            <person name="Martin S."/>
            <person name="Jiggins C."/>
            <person name="Moest M."/>
            <person name="Warren A I."/>
            <person name="Byers J.R.P. K."/>
            <person name="Montejo-Kovacevich G."/>
            <person name="Yen C E."/>
        </authorList>
    </citation>
    <scope>NUCLEOTIDE SEQUENCE [LARGE SCALE GENOMIC DNA]</scope>
</reference>
<feature type="compositionally biased region" description="Basic and acidic residues" evidence="10">
    <location>
        <begin position="36"/>
        <end position="64"/>
    </location>
</feature>
<dbReference type="GO" id="GO:0008270">
    <property type="term" value="F:zinc ion binding"/>
    <property type="evidence" value="ECO:0007669"/>
    <property type="project" value="UniProtKB-KW"/>
</dbReference>
<organism evidence="12 13">
    <name type="scientific">Arctia plantaginis</name>
    <name type="common">Wood tiger moth</name>
    <name type="synonym">Phalaena plantaginis</name>
    <dbReference type="NCBI Taxonomy" id="874455"/>
    <lineage>
        <taxon>Eukaryota</taxon>
        <taxon>Metazoa</taxon>
        <taxon>Ecdysozoa</taxon>
        <taxon>Arthropoda</taxon>
        <taxon>Hexapoda</taxon>
        <taxon>Insecta</taxon>
        <taxon>Pterygota</taxon>
        <taxon>Neoptera</taxon>
        <taxon>Endopterygota</taxon>
        <taxon>Lepidoptera</taxon>
        <taxon>Glossata</taxon>
        <taxon>Ditrysia</taxon>
        <taxon>Noctuoidea</taxon>
        <taxon>Erebidae</taxon>
        <taxon>Arctiinae</taxon>
        <taxon>Arctia</taxon>
    </lineage>
</organism>
<keyword evidence="8" id="KW-0234">DNA repair</keyword>
<evidence type="ECO:0000259" key="11">
    <source>
        <dbReference type="Pfam" id="PF05181"/>
    </source>
</evidence>
<evidence type="ECO:0000256" key="1">
    <source>
        <dbReference type="ARBA" id="ARBA00004123"/>
    </source>
</evidence>
<evidence type="ECO:0000313" key="13">
    <source>
        <dbReference type="Proteomes" id="UP000494106"/>
    </source>
</evidence>
<dbReference type="InterPro" id="IPR009061">
    <property type="entry name" value="DNA-bd_dom_put_sf"/>
</dbReference>
<evidence type="ECO:0000256" key="6">
    <source>
        <dbReference type="ARBA" id="ARBA00022833"/>
    </source>
</evidence>
<dbReference type="GO" id="GO:1901255">
    <property type="term" value="P:nucleotide-excision repair involved in interstrand cross-link repair"/>
    <property type="evidence" value="ECO:0007669"/>
    <property type="project" value="TreeGrafter"/>
</dbReference>
<dbReference type="Proteomes" id="UP000494106">
    <property type="component" value="Unassembled WGS sequence"/>
</dbReference>
<dbReference type="GO" id="GO:0006284">
    <property type="term" value="P:base-excision repair"/>
    <property type="evidence" value="ECO:0007669"/>
    <property type="project" value="TreeGrafter"/>
</dbReference>
<dbReference type="InterPro" id="IPR037129">
    <property type="entry name" value="XPA_sf"/>
</dbReference>
<dbReference type="SUPFAM" id="SSF57716">
    <property type="entry name" value="Glucocorticoid receptor-like (DNA-binding domain)"/>
    <property type="match status" value="1"/>
</dbReference>
<dbReference type="CDD" id="cd21076">
    <property type="entry name" value="DBD_XPA"/>
    <property type="match status" value="1"/>
</dbReference>
<dbReference type="InterPro" id="IPR000465">
    <property type="entry name" value="XPA/RAD14"/>
</dbReference>
<comment type="similarity">
    <text evidence="2">Belongs to the XPA family.</text>
</comment>
<evidence type="ECO:0000256" key="2">
    <source>
        <dbReference type="ARBA" id="ARBA00005548"/>
    </source>
</evidence>
<name>A0A8S1ARX4_ARCPL</name>
<dbReference type="PANTHER" id="PTHR10142">
    <property type="entry name" value="DNA REPAIR PROTEIN COMPLEMENTING XP-A CELLS"/>
    <property type="match status" value="1"/>
</dbReference>
<dbReference type="InterPro" id="IPR022652">
    <property type="entry name" value="Znf_XPA_CS"/>
</dbReference>
<dbReference type="GO" id="GO:0000715">
    <property type="term" value="P:nucleotide-excision repair, DNA damage recognition"/>
    <property type="evidence" value="ECO:0007669"/>
    <property type="project" value="TreeGrafter"/>
</dbReference>
<dbReference type="GO" id="GO:0003684">
    <property type="term" value="F:damaged DNA binding"/>
    <property type="evidence" value="ECO:0007669"/>
    <property type="project" value="InterPro"/>
</dbReference>
<evidence type="ECO:0000256" key="4">
    <source>
        <dbReference type="ARBA" id="ARBA00022763"/>
    </source>
</evidence>
<dbReference type="PANTHER" id="PTHR10142:SF0">
    <property type="entry name" value="DNA REPAIR PROTEIN COMPLEMENTING XP-A CELLS"/>
    <property type="match status" value="1"/>
</dbReference>
<gene>
    <name evidence="12" type="ORF">APLA_LOCUS12844</name>
</gene>
<dbReference type="GO" id="GO:0000110">
    <property type="term" value="C:nucleotide-excision repair factor 1 complex"/>
    <property type="evidence" value="ECO:0007669"/>
    <property type="project" value="TreeGrafter"/>
</dbReference>
<protein>
    <recommendedName>
        <fullName evidence="11">XPA C-terminal domain-containing protein</fullName>
    </recommendedName>
</protein>
<keyword evidence="7" id="KW-0238">DNA-binding</keyword>
<evidence type="ECO:0000256" key="9">
    <source>
        <dbReference type="ARBA" id="ARBA00023242"/>
    </source>
</evidence>
<keyword evidence="13" id="KW-1185">Reference proteome</keyword>
<dbReference type="SUPFAM" id="SSF46955">
    <property type="entry name" value="Putative DNA-binding domain"/>
    <property type="match status" value="1"/>
</dbReference>
<dbReference type="Gene3D" id="3.90.530.10">
    <property type="entry name" value="XPA C-terminal domain"/>
    <property type="match status" value="1"/>
</dbReference>
<keyword evidence="4" id="KW-0227">DNA damage</keyword>
<evidence type="ECO:0000256" key="8">
    <source>
        <dbReference type="ARBA" id="ARBA00023204"/>
    </source>
</evidence>
<feature type="domain" description="XPA C-terminal" evidence="11">
    <location>
        <begin position="139"/>
        <end position="190"/>
    </location>
</feature>
<keyword evidence="6" id="KW-0862">Zinc</keyword>
<proteinExistence type="inferred from homology"/>
<dbReference type="OrthoDB" id="68328at2759"/>
<dbReference type="InterPro" id="IPR022656">
    <property type="entry name" value="XPA_C"/>
</dbReference>
<evidence type="ECO:0000256" key="5">
    <source>
        <dbReference type="ARBA" id="ARBA00022771"/>
    </source>
</evidence>
<keyword evidence="5" id="KW-0863">Zinc-finger</keyword>
<accession>A0A8S1ARX4</accession>
<keyword evidence="9" id="KW-0539">Nucleus</keyword>
<dbReference type="GO" id="GO:0070914">
    <property type="term" value="P:UV-damage excision repair"/>
    <property type="evidence" value="ECO:0007669"/>
    <property type="project" value="TreeGrafter"/>
</dbReference>
<dbReference type="AlphaFoldDB" id="A0A8S1ARX4"/>
<evidence type="ECO:0000313" key="12">
    <source>
        <dbReference type="EMBL" id="CAB3251039.1"/>
    </source>
</evidence>
<comment type="caution">
    <text evidence="12">The sequence shown here is derived from an EMBL/GenBank/DDBJ whole genome shotgun (WGS) entry which is preliminary data.</text>
</comment>
<dbReference type="EMBL" id="CADEBC010000542">
    <property type="protein sequence ID" value="CAB3251039.1"/>
    <property type="molecule type" value="Genomic_DNA"/>
</dbReference>
<feature type="region of interest" description="Disordered" evidence="10">
    <location>
        <begin position="1"/>
        <end position="99"/>
    </location>
</feature>
<evidence type="ECO:0000256" key="10">
    <source>
        <dbReference type="SAM" id="MobiDB-lite"/>
    </source>
</evidence>
<sequence length="278" mass="31795">MATTENGISTFRAGPESGAEEAGSKADDGLTTAQRARIERQRLRARALRDARLVQRPERAERLATESATARPSAPDSGGGFLPEEEFQEPPRTRSRLAPVVDPSERPVCTECSRAFAQSYLFDSFDFRVCDECRDDADEHALVTRTEAKSLYLLKDCDLDLRPPPLRFVRRRNPHGSRLGDMRLYLRPQVEERALAVWGSEEALEQERERRDDKRARAKQTQTKKRLRALRMDVRSSLFDRTHATHVHEFGDEQYAADTDLYSRTCVHCGHVESYEKM</sequence>
<evidence type="ECO:0000256" key="7">
    <source>
        <dbReference type="ARBA" id="ARBA00023125"/>
    </source>
</evidence>
<keyword evidence="3" id="KW-0479">Metal-binding</keyword>
<evidence type="ECO:0000256" key="3">
    <source>
        <dbReference type="ARBA" id="ARBA00022723"/>
    </source>
</evidence>
<comment type="subcellular location">
    <subcellularLocation>
        <location evidence="1">Nucleus</location>
    </subcellularLocation>
</comment>
<dbReference type="Pfam" id="PF01286">
    <property type="entry name" value="XPA_N"/>
    <property type="match status" value="1"/>
</dbReference>
<dbReference type="Pfam" id="PF05181">
    <property type="entry name" value="XPA_C"/>
    <property type="match status" value="1"/>
</dbReference>